<comment type="caution">
    <text evidence="1">The sequence shown here is derived from an EMBL/GenBank/DDBJ whole genome shotgun (WGS) entry which is preliminary data.</text>
</comment>
<name>A0A397VGW3_9GLOM</name>
<reference evidence="1 2" key="1">
    <citation type="submission" date="2018-06" db="EMBL/GenBank/DDBJ databases">
        <title>Comparative genomics reveals the genomic features of Rhizophagus irregularis, R. cerebriforme, R. diaphanum and Gigaspora rosea, and their symbiotic lifestyle signature.</title>
        <authorList>
            <person name="Morin E."/>
            <person name="San Clemente H."/>
            <person name="Chen E.C.H."/>
            <person name="De La Providencia I."/>
            <person name="Hainaut M."/>
            <person name="Kuo A."/>
            <person name="Kohler A."/>
            <person name="Murat C."/>
            <person name="Tang N."/>
            <person name="Roy S."/>
            <person name="Loubradou J."/>
            <person name="Henrissat B."/>
            <person name="Grigoriev I.V."/>
            <person name="Corradi N."/>
            <person name="Roux C."/>
            <person name="Martin F.M."/>
        </authorList>
    </citation>
    <scope>NUCLEOTIDE SEQUENCE [LARGE SCALE GENOMIC DNA]</scope>
    <source>
        <strain evidence="1 2">DAOM 194757</strain>
    </source>
</reference>
<dbReference type="Proteomes" id="UP000266673">
    <property type="component" value="Unassembled WGS sequence"/>
</dbReference>
<keyword evidence="2" id="KW-1185">Reference proteome</keyword>
<dbReference type="AlphaFoldDB" id="A0A397VGW3"/>
<accession>A0A397VGW3</accession>
<proteinExistence type="predicted"/>
<evidence type="ECO:0000313" key="2">
    <source>
        <dbReference type="Proteomes" id="UP000266673"/>
    </source>
</evidence>
<gene>
    <name evidence="1" type="ORF">C2G38_2034157</name>
</gene>
<sequence length="336" mass="39800">MPYFFVKNSYKFTTFTRQKKKAYGNSLSIMSLKFKVPETNSSMQIRVNKPTKKRSKKNEIPNMPQQSEYVFVSQHLEESSVNQTRTIIENYYSGQQSQVYNIQQFEINQAVNQDQTIIKNTQYIQPLDQSRQQSQVYDLQQIETNRNTQLQAVDYDQTLIRDTQYTQYTQHNQLLDQSGQHLQDHNIQTFETNQISQIQEEVYQNQTMIQNAQDTYTIDQSRQQSQVHDLQRFETNRAVNQDQAMTHDIQDIQQSLDQSGQSQMHNLQQFETNTNQDHQLHALDQQIIRFNIPVENLVELNVLENSVEIYFLPMINFYSPQLQEVNQDQDIQNNPH</sequence>
<dbReference type="EMBL" id="QKWP01000345">
    <property type="protein sequence ID" value="RIB21720.1"/>
    <property type="molecule type" value="Genomic_DNA"/>
</dbReference>
<dbReference type="OrthoDB" id="10475272at2759"/>
<organism evidence="1 2">
    <name type="scientific">Gigaspora rosea</name>
    <dbReference type="NCBI Taxonomy" id="44941"/>
    <lineage>
        <taxon>Eukaryota</taxon>
        <taxon>Fungi</taxon>
        <taxon>Fungi incertae sedis</taxon>
        <taxon>Mucoromycota</taxon>
        <taxon>Glomeromycotina</taxon>
        <taxon>Glomeromycetes</taxon>
        <taxon>Diversisporales</taxon>
        <taxon>Gigasporaceae</taxon>
        <taxon>Gigaspora</taxon>
    </lineage>
</organism>
<protein>
    <submittedName>
        <fullName evidence="1">Uncharacterized protein</fullName>
    </submittedName>
</protein>
<evidence type="ECO:0000313" key="1">
    <source>
        <dbReference type="EMBL" id="RIB21720.1"/>
    </source>
</evidence>